<dbReference type="RefSeq" id="WP_106609072.1">
    <property type="nucleotide sequence ID" value="NZ_PYGJ01000009.1"/>
</dbReference>
<dbReference type="InterPro" id="IPR003439">
    <property type="entry name" value="ABC_transporter-like_ATP-bd"/>
</dbReference>
<reference evidence="4 5" key="1">
    <citation type="submission" date="2018-03" db="EMBL/GenBank/DDBJ databases">
        <title>Genomic Encyclopedia of Archaeal and Bacterial Type Strains, Phase II (KMG-II): from individual species to whole genera.</title>
        <authorList>
            <person name="Goeker M."/>
        </authorList>
    </citation>
    <scope>NUCLEOTIDE SEQUENCE [LARGE SCALE GENOMIC DNA]</scope>
    <source>
        <strain evidence="4 5">DSM 100673</strain>
    </source>
</reference>
<dbReference type="PANTHER" id="PTHR24220">
    <property type="entry name" value="IMPORT ATP-BINDING PROTEIN"/>
    <property type="match status" value="1"/>
</dbReference>
<dbReference type="PROSITE" id="PS00211">
    <property type="entry name" value="ABC_TRANSPORTER_1"/>
    <property type="match status" value="1"/>
</dbReference>
<sequence>MVKHTILPLTVQDAVVRRRKKVLVGPVSMTVAPSGLTVVMGPNGAGKSTLLRLLHGMERLSQGKLQWQVPEPQARRSQAFVFQTPIMMRRSVLDNVAYPLITHGIPRRAARNTAAEWLDRVGLTDSAAKQATVLSGGERQKLALARALIRGPEILFLDEPCANLDGRATREFEALVLAAHAGGTRIVMATHDIGQARRLAGDVWFIYRGALHEAASADQFFASPQTPEARAFLQGDIVE</sequence>
<dbReference type="InterPro" id="IPR015854">
    <property type="entry name" value="ABC_transpr_LolD-like"/>
</dbReference>
<keyword evidence="2 4" id="KW-0067">ATP-binding</keyword>
<protein>
    <submittedName>
        <fullName evidence="4">Tungstate transport system ATP-binding protein</fullName>
    </submittedName>
</protein>
<dbReference type="EMBL" id="PYGJ01000009">
    <property type="protein sequence ID" value="PSL18704.1"/>
    <property type="molecule type" value="Genomic_DNA"/>
</dbReference>
<keyword evidence="5" id="KW-1185">Reference proteome</keyword>
<proteinExistence type="predicted"/>
<evidence type="ECO:0000259" key="3">
    <source>
        <dbReference type="PROSITE" id="PS50893"/>
    </source>
</evidence>
<dbReference type="InterPro" id="IPR003593">
    <property type="entry name" value="AAA+_ATPase"/>
</dbReference>
<dbReference type="OrthoDB" id="9802264at2"/>
<evidence type="ECO:0000313" key="5">
    <source>
        <dbReference type="Proteomes" id="UP000240418"/>
    </source>
</evidence>
<dbReference type="SMART" id="SM00382">
    <property type="entry name" value="AAA"/>
    <property type="match status" value="1"/>
</dbReference>
<evidence type="ECO:0000256" key="2">
    <source>
        <dbReference type="ARBA" id="ARBA00022840"/>
    </source>
</evidence>
<feature type="domain" description="ABC transporter" evidence="3">
    <location>
        <begin position="9"/>
        <end position="233"/>
    </location>
</feature>
<dbReference type="Pfam" id="PF00005">
    <property type="entry name" value="ABC_tran"/>
    <property type="match status" value="1"/>
</dbReference>
<organism evidence="4 5">
    <name type="scientific">Shimia abyssi</name>
    <dbReference type="NCBI Taxonomy" id="1662395"/>
    <lineage>
        <taxon>Bacteria</taxon>
        <taxon>Pseudomonadati</taxon>
        <taxon>Pseudomonadota</taxon>
        <taxon>Alphaproteobacteria</taxon>
        <taxon>Rhodobacterales</taxon>
        <taxon>Roseobacteraceae</taxon>
    </lineage>
</organism>
<evidence type="ECO:0000256" key="1">
    <source>
        <dbReference type="ARBA" id="ARBA00022741"/>
    </source>
</evidence>
<accession>A0A2P8FAH1</accession>
<dbReference type="Proteomes" id="UP000240418">
    <property type="component" value="Unassembled WGS sequence"/>
</dbReference>
<dbReference type="SUPFAM" id="SSF52540">
    <property type="entry name" value="P-loop containing nucleoside triphosphate hydrolases"/>
    <property type="match status" value="1"/>
</dbReference>
<dbReference type="AlphaFoldDB" id="A0A2P8FAH1"/>
<gene>
    <name evidence="4" type="ORF">CLV88_10989</name>
</gene>
<dbReference type="GO" id="GO:0005524">
    <property type="term" value="F:ATP binding"/>
    <property type="evidence" value="ECO:0007669"/>
    <property type="project" value="UniProtKB-KW"/>
</dbReference>
<dbReference type="InterPro" id="IPR017871">
    <property type="entry name" value="ABC_transporter-like_CS"/>
</dbReference>
<dbReference type="InterPro" id="IPR027417">
    <property type="entry name" value="P-loop_NTPase"/>
</dbReference>
<dbReference type="PANTHER" id="PTHR24220:SF684">
    <property type="entry name" value="FE(3+) IONS IMPORT ATP-BINDING PROTEIN FBPC"/>
    <property type="match status" value="1"/>
</dbReference>
<dbReference type="GO" id="GO:0022857">
    <property type="term" value="F:transmembrane transporter activity"/>
    <property type="evidence" value="ECO:0007669"/>
    <property type="project" value="TreeGrafter"/>
</dbReference>
<dbReference type="Gene3D" id="3.40.50.300">
    <property type="entry name" value="P-loop containing nucleotide triphosphate hydrolases"/>
    <property type="match status" value="1"/>
</dbReference>
<comment type="caution">
    <text evidence="4">The sequence shown here is derived from an EMBL/GenBank/DDBJ whole genome shotgun (WGS) entry which is preliminary data.</text>
</comment>
<dbReference type="PROSITE" id="PS50893">
    <property type="entry name" value="ABC_TRANSPORTER_2"/>
    <property type="match status" value="1"/>
</dbReference>
<name>A0A2P8FAH1_9RHOB</name>
<dbReference type="GO" id="GO:0005886">
    <property type="term" value="C:plasma membrane"/>
    <property type="evidence" value="ECO:0007669"/>
    <property type="project" value="TreeGrafter"/>
</dbReference>
<evidence type="ECO:0000313" key="4">
    <source>
        <dbReference type="EMBL" id="PSL18704.1"/>
    </source>
</evidence>
<dbReference type="GO" id="GO:0016887">
    <property type="term" value="F:ATP hydrolysis activity"/>
    <property type="evidence" value="ECO:0007669"/>
    <property type="project" value="InterPro"/>
</dbReference>
<keyword evidence="1" id="KW-0547">Nucleotide-binding</keyword>